<proteinExistence type="predicted"/>
<dbReference type="Proteomes" id="UP001595699">
    <property type="component" value="Unassembled WGS sequence"/>
</dbReference>
<protein>
    <submittedName>
        <fullName evidence="1">Uncharacterized protein</fullName>
    </submittedName>
</protein>
<dbReference type="EMBL" id="JBHRZH010000056">
    <property type="protein sequence ID" value="MFC3766729.1"/>
    <property type="molecule type" value="Genomic_DNA"/>
</dbReference>
<evidence type="ECO:0000313" key="2">
    <source>
        <dbReference type="Proteomes" id="UP001595699"/>
    </source>
</evidence>
<reference evidence="2" key="1">
    <citation type="journal article" date="2019" name="Int. J. Syst. Evol. Microbiol.">
        <title>The Global Catalogue of Microorganisms (GCM) 10K type strain sequencing project: providing services to taxonomists for standard genome sequencing and annotation.</title>
        <authorList>
            <consortium name="The Broad Institute Genomics Platform"/>
            <consortium name="The Broad Institute Genome Sequencing Center for Infectious Disease"/>
            <person name="Wu L."/>
            <person name="Ma J."/>
        </authorList>
    </citation>
    <scope>NUCLEOTIDE SEQUENCE [LARGE SCALE GENOMIC DNA]</scope>
    <source>
        <strain evidence="2">CGMCC 4.7241</strain>
    </source>
</reference>
<accession>A0ABV7YPD2</accession>
<gene>
    <name evidence="1" type="ORF">ACFOUW_38285</name>
</gene>
<dbReference type="RefSeq" id="WP_205118357.1">
    <property type="nucleotide sequence ID" value="NZ_JAFBCM010000001.1"/>
</dbReference>
<name>A0ABV7YPD2_9ACTN</name>
<keyword evidence="2" id="KW-1185">Reference proteome</keyword>
<sequence>MDRSGRNAGLLLSAARGTAYSKVVVSVPPPLAALCVRDTVWTRPALS</sequence>
<organism evidence="1 2">
    <name type="scientific">Tenggerimyces flavus</name>
    <dbReference type="NCBI Taxonomy" id="1708749"/>
    <lineage>
        <taxon>Bacteria</taxon>
        <taxon>Bacillati</taxon>
        <taxon>Actinomycetota</taxon>
        <taxon>Actinomycetes</taxon>
        <taxon>Propionibacteriales</taxon>
        <taxon>Nocardioidaceae</taxon>
        <taxon>Tenggerimyces</taxon>
    </lineage>
</organism>
<evidence type="ECO:0000313" key="1">
    <source>
        <dbReference type="EMBL" id="MFC3766729.1"/>
    </source>
</evidence>
<comment type="caution">
    <text evidence="1">The sequence shown here is derived from an EMBL/GenBank/DDBJ whole genome shotgun (WGS) entry which is preliminary data.</text>
</comment>